<dbReference type="GO" id="GO:0005886">
    <property type="term" value="C:plasma membrane"/>
    <property type="evidence" value="ECO:0007669"/>
    <property type="project" value="UniProtKB-SubCell"/>
</dbReference>
<keyword evidence="4 8" id="KW-1133">Transmembrane helix</keyword>
<feature type="chain" id="PRO_5040283361" evidence="9">
    <location>
        <begin position="19"/>
        <end position="834"/>
    </location>
</feature>
<evidence type="ECO:0000256" key="5">
    <source>
        <dbReference type="ARBA" id="ARBA00023136"/>
    </source>
</evidence>
<keyword evidence="6" id="KW-0675">Receptor</keyword>
<evidence type="ECO:0000256" key="4">
    <source>
        <dbReference type="ARBA" id="ARBA00022989"/>
    </source>
</evidence>
<gene>
    <name evidence="10" type="ORF">SPLIT_LOCUS12174</name>
</gene>
<keyword evidence="2" id="KW-1003">Cell membrane</keyword>
<dbReference type="InterPro" id="IPR052192">
    <property type="entry name" value="Insect_Ionotropic_Sensory_Rcpt"/>
</dbReference>
<evidence type="ECO:0000313" key="11">
    <source>
        <dbReference type="Proteomes" id="UP001153321"/>
    </source>
</evidence>
<keyword evidence="5 8" id="KW-0472">Membrane</keyword>
<dbReference type="Gene3D" id="3.40.190.10">
    <property type="entry name" value="Periplasmic binding protein-like II"/>
    <property type="match status" value="2"/>
</dbReference>
<keyword evidence="11" id="KW-1185">Reference proteome</keyword>
<evidence type="ECO:0000256" key="6">
    <source>
        <dbReference type="ARBA" id="ARBA00023170"/>
    </source>
</evidence>
<sequence>MLVTYCLFFMLYIGQCQIIPIEHMRNEDLIQCVITILTKYFTEITHVSIDTDDEDLLKAIHTMETLSLVTRSSDNKSETENRGYLITSKNVTMFTKHFEYLIMDSYWNPYARFLIVIECLKTDELRNIFDVILKSHANNVVVVNGTHDAHLYTYNPFDNYACGRYYTEIINLGLCSQISKNLYPNKLVTGLKNCTFRASLGHRPPFTINPIKSEDIKTILGTEEYIFELLSEKEQFKVIYNYSYDANQYSSVFPNMTASGPMIMLQNNETDVIFGGMMMVVSRAHAFTYLCGYHDYNDELQFVVKTAPLVPIWKTVYIEFDPTVWMLLLLAFIVYTLMMIFLLQAKDKGQVALELLDNLLQHSRDIIRTRMMVLKCILIVWVWFAYLINTFYQSSLVSLTTDPNKQYQVSNEDDLIKYDYQPCFSMSLKKFLSTELKNALLKKHSLPTFDRIGCNTTLNAITTVSRTPMLYSLVPNYVYWYNKPKFNDEWGKTMIYRFEKPYAKFLFDDADLYTYNPFDNFNCGKRYDDVISYGKCSEADSVDLYPSKFITGLRNCTFKVWTTQWPPYTMVPAVNSTDPFLHQHGAEPYLLSLIGEMLGFNLEIVGNRNITDEFPIVSKDMEATGSLKRIQDNEIDIIVGGMLLVPSRAAAFYYVYGHQVYTEEIRFVVRRATDEPAWKNIYLEFSTTVWVLLLLTLVLYSIILIKLLRAADKSYIVLILVDILLLHGRNIRSRWMVKMVLLSWIVFTYLVNVFYQSNLVSLTTNPAQQYQISEEEDIFRYKLKPCLSLIMSRYYVESVQSDKDYDVDSGCYGLMESVESVARNNSNLGLLFHG</sequence>
<comment type="subcellular location">
    <subcellularLocation>
        <location evidence="1">Cell membrane</location>
        <topology evidence="1">Multi-pass membrane protein</topology>
    </subcellularLocation>
</comment>
<keyword evidence="9" id="KW-0732">Signal</keyword>
<feature type="transmembrane region" description="Helical" evidence="8">
    <location>
        <begin position="735"/>
        <end position="755"/>
    </location>
</feature>
<dbReference type="PANTHER" id="PTHR42643">
    <property type="entry name" value="IONOTROPIC RECEPTOR 20A-RELATED"/>
    <property type="match status" value="1"/>
</dbReference>
<keyword evidence="3 8" id="KW-0812">Transmembrane</keyword>
<dbReference type="SUPFAM" id="SSF53850">
    <property type="entry name" value="Periplasmic binding protein-like II"/>
    <property type="match status" value="2"/>
</dbReference>
<dbReference type="Proteomes" id="UP001153321">
    <property type="component" value="Chromosome 8"/>
</dbReference>
<evidence type="ECO:0000313" key="10">
    <source>
        <dbReference type="EMBL" id="CAH1646823.1"/>
    </source>
</evidence>
<proteinExistence type="predicted"/>
<dbReference type="EMBL" id="LR824539">
    <property type="protein sequence ID" value="CAH1646823.1"/>
    <property type="molecule type" value="Genomic_DNA"/>
</dbReference>
<organism evidence="10 11">
    <name type="scientific">Spodoptera littoralis</name>
    <name type="common">Egyptian cotton leafworm</name>
    <dbReference type="NCBI Taxonomy" id="7109"/>
    <lineage>
        <taxon>Eukaryota</taxon>
        <taxon>Metazoa</taxon>
        <taxon>Ecdysozoa</taxon>
        <taxon>Arthropoda</taxon>
        <taxon>Hexapoda</taxon>
        <taxon>Insecta</taxon>
        <taxon>Pterygota</taxon>
        <taxon>Neoptera</taxon>
        <taxon>Endopterygota</taxon>
        <taxon>Lepidoptera</taxon>
        <taxon>Glossata</taxon>
        <taxon>Ditrysia</taxon>
        <taxon>Noctuoidea</taxon>
        <taxon>Noctuidae</taxon>
        <taxon>Amphipyrinae</taxon>
        <taxon>Spodoptera</taxon>
    </lineage>
</organism>
<evidence type="ECO:0000256" key="2">
    <source>
        <dbReference type="ARBA" id="ARBA00022475"/>
    </source>
</evidence>
<evidence type="ECO:0000256" key="1">
    <source>
        <dbReference type="ARBA" id="ARBA00004651"/>
    </source>
</evidence>
<protein>
    <submittedName>
        <fullName evidence="10">Uncharacterized protein</fullName>
    </submittedName>
</protein>
<reference evidence="10" key="1">
    <citation type="submission" date="2022-02" db="EMBL/GenBank/DDBJ databases">
        <authorList>
            <person name="King R."/>
        </authorList>
    </citation>
    <scope>NUCLEOTIDE SEQUENCE</scope>
</reference>
<evidence type="ECO:0000256" key="7">
    <source>
        <dbReference type="ARBA" id="ARBA00023180"/>
    </source>
</evidence>
<feature type="transmembrane region" description="Helical" evidence="8">
    <location>
        <begin position="689"/>
        <end position="708"/>
    </location>
</feature>
<name>A0A9P0N6H6_SPOLI</name>
<dbReference type="AlphaFoldDB" id="A0A9P0N6H6"/>
<feature type="signal peptide" evidence="9">
    <location>
        <begin position="1"/>
        <end position="18"/>
    </location>
</feature>
<dbReference type="PANTHER" id="PTHR42643:SF30">
    <property type="entry name" value="IONOTROPIC RECEPTOR 40A-RELATED"/>
    <property type="match status" value="1"/>
</dbReference>
<keyword evidence="7" id="KW-0325">Glycoprotein</keyword>
<evidence type="ECO:0000256" key="3">
    <source>
        <dbReference type="ARBA" id="ARBA00022692"/>
    </source>
</evidence>
<accession>A0A9P0N6H6</accession>
<evidence type="ECO:0000256" key="9">
    <source>
        <dbReference type="SAM" id="SignalP"/>
    </source>
</evidence>
<feature type="transmembrane region" description="Helical" evidence="8">
    <location>
        <begin position="372"/>
        <end position="392"/>
    </location>
</feature>
<feature type="transmembrane region" description="Helical" evidence="8">
    <location>
        <begin position="324"/>
        <end position="343"/>
    </location>
</feature>
<evidence type="ECO:0000256" key="8">
    <source>
        <dbReference type="SAM" id="Phobius"/>
    </source>
</evidence>